<sequence>MNTSKRARTPHTNSAIITTNLYSDDNDKHLGKTTTCLPTSPSARSKSSPRRKSRTAQSHNGSVYALAIPSGTCLLPLRSLPVCGNGHQPFGCGCSRLAGLMVRIKVDSGWPTDTTQSDDIGARRGLVSRSKGRGAWDVVEGEQIGMASWTKDVDCSGILLKDPSPTVV</sequence>
<evidence type="ECO:0000313" key="2">
    <source>
        <dbReference type="EMBL" id="CAF9914130.1"/>
    </source>
</evidence>
<comment type="caution">
    <text evidence="2">The sequence shown here is derived from an EMBL/GenBank/DDBJ whole genome shotgun (WGS) entry which is preliminary data.</text>
</comment>
<dbReference type="Proteomes" id="UP000664203">
    <property type="component" value="Unassembled WGS sequence"/>
</dbReference>
<name>A0A8H3EYT8_9LECA</name>
<accession>A0A8H3EYT8</accession>
<feature type="region of interest" description="Disordered" evidence="1">
    <location>
        <begin position="29"/>
        <end position="60"/>
    </location>
</feature>
<organism evidence="2 3">
    <name type="scientific">Alectoria fallacina</name>
    <dbReference type="NCBI Taxonomy" id="1903189"/>
    <lineage>
        <taxon>Eukaryota</taxon>
        <taxon>Fungi</taxon>
        <taxon>Dikarya</taxon>
        <taxon>Ascomycota</taxon>
        <taxon>Pezizomycotina</taxon>
        <taxon>Lecanoromycetes</taxon>
        <taxon>OSLEUM clade</taxon>
        <taxon>Lecanoromycetidae</taxon>
        <taxon>Lecanorales</taxon>
        <taxon>Lecanorineae</taxon>
        <taxon>Parmeliaceae</taxon>
        <taxon>Alectoria</taxon>
    </lineage>
</organism>
<protein>
    <submittedName>
        <fullName evidence="2">Uncharacterized protein</fullName>
    </submittedName>
</protein>
<proteinExistence type="predicted"/>
<dbReference type="EMBL" id="CAJPDR010000069">
    <property type="protein sequence ID" value="CAF9914130.1"/>
    <property type="molecule type" value="Genomic_DNA"/>
</dbReference>
<evidence type="ECO:0000313" key="3">
    <source>
        <dbReference type="Proteomes" id="UP000664203"/>
    </source>
</evidence>
<dbReference type="AlphaFoldDB" id="A0A8H3EYT8"/>
<gene>
    <name evidence="2" type="ORF">ALECFALPRED_009346</name>
</gene>
<keyword evidence="3" id="KW-1185">Reference proteome</keyword>
<reference evidence="2" key="1">
    <citation type="submission" date="2021-03" db="EMBL/GenBank/DDBJ databases">
        <authorList>
            <person name="Tagirdzhanova G."/>
        </authorList>
    </citation>
    <scope>NUCLEOTIDE SEQUENCE</scope>
</reference>
<evidence type="ECO:0000256" key="1">
    <source>
        <dbReference type="SAM" id="MobiDB-lite"/>
    </source>
</evidence>
<dbReference type="OrthoDB" id="6332053at2759"/>